<dbReference type="Proteomes" id="UP000373449">
    <property type="component" value="Unassembled WGS sequence"/>
</dbReference>
<feature type="region of interest" description="Disordered" evidence="1">
    <location>
        <begin position="27"/>
        <end position="51"/>
    </location>
</feature>
<evidence type="ECO:0000256" key="1">
    <source>
        <dbReference type="SAM" id="MobiDB-lite"/>
    </source>
</evidence>
<evidence type="ECO:0000313" key="4">
    <source>
        <dbReference type="Proteomes" id="UP000373449"/>
    </source>
</evidence>
<proteinExistence type="predicted"/>
<evidence type="ECO:0000313" key="3">
    <source>
        <dbReference type="EMBL" id="VFS46024.1"/>
    </source>
</evidence>
<feature type="compositionally biased region" description="Polar residues" evidence="1">
    <location>
        <begin position="77"/>
        <end position="88"/>
    </location>
</feature>
<dbReference type="Pfam" id="PF07769">
    <property type="entry name" value="PsiF_repeat"/>
    <property type="match status" value="2"/>
</dbReference>
<feature type="signal peptide" evidence="2">
    <location>
        <begin position="1"/>
        <end position="21"/>
    </location>
</feature>
<gene>
    <name evidence="3" type="primary">psiF_1</name>
    <name evidence="3" type="ORF">NCTC12282_00912</name>
</gene>
<keyword evidence="2" id="KW-0732">Signal</keyword>
<name>A0A484ZCA6_9GAMM</name>
<organism evidence="3 4">
    <name type="scientific">Budvicia aquatica</name>
    <dbReference type="NCBI Taxonomy" id="82979"/>
    <lineage>
        <taxon>Bacteria</taxon>
        <taxon>Pseudomonadati</taxon>
        <taxon>Pseudomonadota</taxon>
        <taxon>Gammaproteobacteria</taxon>
        <taxon>Enterobacterales</taxon>
        <taxon>Budviciaceae</taxon>
        <taxon>Budvicia</taxon>
    </lineage>
</organism>
<evidence type="ECO:0000256" key="2">
    <source>
        <dbReference type="SAM" id="SignalP"/>
    </source>
</evidence>
<sequence>MRIMTALPILFSLCFASGVIAAETTKAPSEAQTAQRDKMASCNKQATDKSLKGDERKTFMADCLKAKPAAEEAKKMTPQQQKMGTCNTEAAGKGLKGG</sequence>
<dbReference type="EMBL" id="CAADJA010000002">
    <property type="protein sequence ID" value="VFS46024.1"/>
    <property type="molecule type" value="Genomic_DNA"/>
</dbReference>
<feature type="chain" id="PRO_5019825540" evidence="2">
    <location>
        <begin position="22"/>
        <end position="98"/>
    </location>
</feature>
<feature type="region of interest" description="Disordered" evidence="1">
    <location>
        <begin position="71"/>
        <end position="98"/>
    </location>
</feature>
<protein>
    <submittedName>
        <fullName evidence="3">Phosphate starvation-inducible protein psiF</fullName>
    </submittedName>
</protein>
<accession>A0A484ZCA6</accession>
<reference evidence="3 4" key="1">
    <citation type="submission" date="2019-03" db="EMBL/GenBank/DDBJ databases">
        <authorList>
            <consortium name="Pathogen Informatics"/>
        </authorList>
    </citation>
    <scope>NUCLEOTIDE SEQUENCE [LARGE SCALE GENOMIC DNA]</scope>
    <source>
        <strain evidence="3 4">NCTC12282</strain>
    </source>
</reference>
<dbReference type="AlphaFoldDB" id="A0A484ZCA6"/>
<dbReference type="InterPro" id="IPR011690">
    <property type="entry name" value="P_starv_induced_PsiF"/>
</dbReference>